<feature type="region of interest" description="Disordered" evidence="8">
    <location>
        <begin position="296"/>
        <end position="315"/>
    </location>
</feature>
<dbReference type="InterPro" id="IPR022764">
    <property type="entry name" value="Peptidase_S54_rhomboid_dom"/>
</dbReference>
<evidence type="ECO:0000256" key="7">
    <source>
        <dbReference type="ARBA" id="ARBA00023136"/>
    </source>
</evidence>
<dbReference type="AlphaFoldDB" id="A0AAD9DHU6"/>
<proteinExistence type="inferred from homology"/>
<feature type="transmembrane region" description="Helical" evidence="9">
    <location>
        <begin position="90"/>
        <end position="115"/>
    </location>
</feature>
<dbReference type="FunFam" id="1.20.1540.10:FF:000008">
    <property type="entry name" value="RHOMBOID-like protein 13"/>
    <property type="match status" value="1"/>
</dbReference>
<keyword evidence="3" id="KW-0645">Protease</keyword>
<evidence type="ECO:0000256" key="6">
    <source>
        <dbReference type="ARBA" id="ARBA00022989"/>
    </source>
</evidence>
<name>A0AAD9DHU6_9STRA</name>
<protein>
    <submittedName>
        <fullName evidence="11">Rhomboid family protein</fullName>
    </submittedName>
</protein>
<keyword evidence="7 9" id="KW-0472">Membrane</keyword>
<evidence type="ECO:0000256" key="1">
    <source>
        <dbReference type="ARBA" id="ARBA00004141"/>
    </source>
</evidence>
<organism evidence="11 12">
    <name type="scientific">Skeletonema marinoi</name>
    <dbReference type="NCBI Taxonomy" id="267567"/>
    <lineage>
        <taxon>Eukaryota</taxon>
        <taxon>Sar</taxon>
        <taxon>Stramenopiles</taxon>
        <taxon>Ochrophyta</taxon>
        <taxon>Bacillariophyta</taxon>
        <taxon>Coscinodiscophyceae</taxon>
        <taxon>Thalassiosirophycidae</taxon>
        <taxon>Thalassiosirales</taxon>
        <taxon>Skeletonemataceae</taxon>
        <taxon>Skeletonema</taxon>
        <taxon>Skeletonema marinoi-dohrnii complex</taxon>
    </lineage>
</organism>
<dbReference type="PANTHER" id="PTHR43066:SF1">
    <property type="entry name" value="RHOMBOID PROTEIN 2"/>
    <property type="match status" value="1"/>
</dbReference>
<comment type="similarity">
    <text evidence="2">Belongs to the peptidase S54 family.</text>
</comment>
<comment type="caution">
    <text evidence="11">The sequence shown here is derived from an EMBL/GenBank/DDBJ whole genome shotgun (WGS) entry which is preliminary data.</text>
</comment>
<evidence type="ECO:0000256" key="3">
    <source>
        <dbReference type="ARBA" id="ARBA00022670"/>
    </source>
</evidence>
<dbReference type="Pfam" id="PF01694">
    <property type="entry name" value="Rhomboid"/>
    <property type="match status" value="1"/>
</dbReference>
<sequence length="315" mass="34971">MSRLAETLANIPLATLSIMIVCCVVYMYQFFVDPPMHHYTMCPRLVIYMSEYYRFITSSLFHGSIMHIGMNMMSTMAIGSSLEKRVGTLAMATTILWGIQLTSSIYTFISWLLYITIGYEHLMNQHSVGFSGVIFQLAVLEANLSPDRTRSVFGFVNVSSKMYPWALLVILQFIMPQISFLGHLSGILIGTMQSHGSLNVFFPSDEYLKDSEQKTSLAFIVRQPSFVSMPEAGTGLGRRREGSAGLFAEVGGSIALFVKNICETLKVMIFGRGEGSNQNIQMGSLGAAWGGNDSVRDDEGWNGLPTIAEERERLT</sequence>
<feature type="domain" description="Peptidase S54 rhomboid" evidence="10">
    <location>
        <begin position="51"/>
        <end position="192"/>
    </location>
</feature>
<dbReference type="Proteomes" id="UP001224775">
    <property type="component" value="Unassembled WGS sequence"/>
</dbReference>
<evidence type="ECO:0000313" key="11">
    <source>
        <dbReference type="EMBL" id="KAK1748361.1"/>
    </source>
</evidence>
<gene>
    <name evidence="11" type="ORF">QTG54_000300</name>
</gene>
<feature type="transmembrane region" description="Helical" evidence="9">
    <location>
        <begin position="165"/>
        <end position="189"/>
    </location>
</feature>
<evidence type="ECO:0000256" key="2">
    <source>
        <dbReference type="ARBA" id="ARBA00009045"/>
    </source>
</evidence>
<dbReference type="PANTHER" id="PTHR43066">
    <property type="entry name" value="RHOMBOID-RELATED PROTEIN"/>
    <property type="match status" value="1"/>
</dbReference>
<dbReference type="SUPFAM" id="SSF144091">
    <property type="entry name" value="Rhomboid-like"/>
    <property type="match status" value="1"/>
</dbReference>
<feature type="transmembrane region" description="Helical" evidence="9">
    <location>
        <begin position="12"/>
        <end position="31"/>
    </location>
</feature>
<evidence type="ECO:0000256" key="4">
    <source>
        <dbReference type="ARBA" id="ARBA00022692"/>
    </source>
</evidence>
<dbReference type="GO" id="GO:0006508">
    <property type="term" value="P:proteolysis"/>
    <property type="evidence" value="ECO:0007669"/>
    <property type="project" value="UniProtKB-KW"/>
</dbReference>
<evidence type="ECO:0000313" key="12">
    <source>
        <dbReference type="Proteomes" id="UP001224775"/>
    </source>
</evidence>
<evidence type="ECO:0000259" key="10">
    <source>
        <dbReference type="Pfam" id="PF01694"/>
    </source>
</evidence>
<keyword evidence="4 9" id="KW-0812">Transmembrane</keyword>
<evidence type="ECO:0000256" key="9">
    <source>
        <dbReference type="SAM" id="Phobius"/>
    </source>
</evidence>
<dbReference type="InterPro" id="IPR035952">
    <property type="entry name" value="Rhomboid-like_sf"/>
</dbReference>
<keyword evidence="6 9" id="KW-1133">Transmembrane helix</keyword>
<keyword evidence="5" id="KW-0378">Hydrolase</keyword>
<evidence type="ECO:0000256" key="5">
    <source>
        <dbReference type="ARBA" id="ARBA00022801"/>
    </source>
</evidence>
<comment type="subcellular location">
    <subcellularLocation>
        <location evidence="1">Membrane</location>
        <topology evidence="1">Multi-pass membrane protein</topology>
    </subcellularLocation>
</comment>
<dbReference type="GO" id="GO:0016020">
    <property type="term" value="C:membrane"/>
    <property type="evidence" value="ECO:0007669"/>
    <property type="project" value="UniProtKB-SubCell"/>
</dbReference>
<accession>A0AAD9DHU6</accession>
<dbReference type="GO" id="GO:0004252">
    <property type="term" value="F:serine-type endopeptidase activity"/>
    <property type="evidence" value="ECO:0007669"/>
    <property type="project" value="InterPro"/>
</dbReference>
<dbReference type="Gene3D" id="1.20.1540.10">
    <property type="entry name" value="Rhomboid-like"/>
    <property type="match status" value="1"/>
</dbReference>
<keyword evidence="12" id="KW-1185">Reference proteome</keyword>
<reference evidence="11" key="1">
    <citation type="submission" date="2023-06" db="EMBL/GenBank/DDBJ databases">
        <title>Survivors Of The Sea: Transcriptome response of Skeletonema marinoi to long-term dormancy.</title>
        <authorList>
            <person name="Pinder M.I.M."/>
            <person name="Kourtchenko O."/>
            <person name="Robertson E.K."/>
            <person name="Larsson T."/>
            <person name="Maumus F."/>
            <person name="Osuna-Cruz C.M."/>
            <person name="Vancaester E."/>
            <person name="Stenow R."/>
            <person name="Vandepoele K."/>
            <person name="Ploug H."/>
            <person name="Bruchert V."/>
            <person name="Godhe A."/>
            <person name="Topel M."/>
        </authorList>
    </citation>
    <scope>NUCLEOTIDE SEQUENCE</scope>
    <source>
        <strain evidence="11">R05AC</strain>
    </source>
</reference>
<dbReference type="EMBL" id="JATAAI010000001">
    <property type="protein sequence ID" value="KAK1748361.1"/>
    <property type="molecule type" value="Genomic_DNA"/>
</dbReference>
<evidence type="ECO:0000256" key="8">
    <source>
        <dbReference type="SAM" id="MobiDB-lite"/>
    </source>
</evidence>